<dbReference type="EMBL" id="AP015042">
    <property type="protein sequence ID" value="BAT96963.1"/>
    <property type="molecule type" value="Genomic_DNA"/>
</dbReference>
<dbReference type="InterPro" id="IPR029045">
    <property type="entry name" value="ClpP/crotonase-like_dom_sf"/>
</dbReference>
<dbReference type="SUPFAM" id="SSF52096">
    <property type="entry name" value="ClpP/crotonase"/>
    <property type="match status" value="1"/>
</dbReference>
<evidence type="ECO:0000256" key="1">
    <source>
        <dbReference type="ARBA" id="ARBA00001709"/>
    </source>
</evidence>
<dbReference type="FunFam" id="3.90.226.10:FF:000027">
    <property type="entry name" value="Probable 3-hydroxyisobutyryl-CoA hydrolase 2"/>
    <property type="match status" value="1"/>
</dbReference>
<dbReference type="Proteomes" id="UP000291084">
    <property type="component" value="Chromosome 9"/>
</dbReference>
<dbReference type="AlphaFoldDB" id="A0A0S3SVZ9"/>
<evidence type="ECO:0000256" key="3">
    <source>
        <dbReference type="ARBA" id="ARBA00022801"/>
    </source>
</evidence>
<dbReference type="CDD" id="cd06558">
    <property type="entry name" value="crotonase-like"/>
    <property type="match status" value="1"/>
</dbReference>
<organism evidence="6 7">
    <name type="scientific">Vigna angularis var. angularis</name>
    <dbReference type="NCBI Taxonomy" id="157739"/>
    <lineage>
        <taxon>Eukaryota</taxon>
        <taxon>Viridiplantae</taxon>
        <taxon>Streptophyta</taxon>
        <taxon>Embryophyta</taxon>
        <taxon>Tracheophyta</taxon>
        <taxon>Spermatophyta</taxon>
        <taxon>Magnoliopsida</taxon>
        <taxon>eudicotyledons</taxon>
        <taxon>Gunneridae</taxon>
        <taxon>Pentapetalae</taxon>
        <taxon>rosids</taxon>
        <taxon>fabids</taxon>
        <taxon>Fabales</taxon>
        <taxon>Fabaceae</taxon>
        <taxon>Papilionoideae</taxon>
        <taxon>50 kb inversion clade</taxon>
        <taxon>NPAAA clade</taxon>
        <taxon>indigoferoid/millettioid clade</taxon>
        <taxon>Phaseoleae</taxon>
        <taxon>Vigna</taxon>
    </lineage>
</organism>
<name>A0A0S3SVZ9_PHAAN</name>
<feature type="domain" description="Enoyl-CoA hydratase/isomerase" evidence="5">
    <location>
        <begin position="21"/>
        <end position="357"/>
    </location>
</feature>
<accession>A0A0S3SVZ9</accession>
<gene>
    <name evidence="6" type="primary">Vigan.09G029500</name>
    <name evidence="6" type="ORF">VIGAN_09029500</name>
</gene>
<dbReference type="PANTHER" id="PTHR43176:SF3">
    <property type="entry name" value="3-HYDROXYISOBUTYRYL-COA HYDROLASE, MITOCHONDRIAL"/>
    <property type="match status" value="1"/>
</dbReference>
<sequence>MASFSESDHQQILVERKSHARILTLNRPKQLNALSFYMVSRLLEVFTEDEENSDIKLVVVKGNGRSFCAGGDVAAVAREGSKGEWKSGAKFFRTEYTMNYVMATYSKPQVSILNGIVMGGGAGASVHGRFRVVTENTVFAMPETALGFFPDVGVPYFLSRLPGFFGEYVGLTGARLNGAEMLACGLATHFVPSSKLSLLEEALCKVETSDPNAVSAIIDKYSEQPFLKDDSVYYRMDVINKCFSRKSVEGIISSLVSCEVEATSKADHWISETVQTLKKASPTSLKIFLRLIREVRLLGIGPSLVLEYRIVCHILKGHYSKDFFEGCRAILLDKDRNPKWEPSKLELLSDSDVDRYFSKLDDEEWEEMELPKRLKNLPTYAIAKL</sequence>
<comment type="catalytic activity">
    <reaction evidence="1 4">
        <text>3-hydroxy-2-methylpropanoyl-CoA + H2O = 3-hydroxy-2-methylpropanoate + CoA + H(+)</text>
        <dbReference type="Rhea" id="RHEA:20888"/>
        <dbReference type="ChEBI" id="CHEBI:11805"/>
        <dbReference type="ChEBI" id="CHEBI:15377"/>
        <dbReference type="ChEBI" id="CHEBI:15378"/>
        <dbReference type="ChEBI" id="CHEBI:57287"/>
        <dbReference type="ChEBI" id="CHEBI:57340"/>
        <dbReference type="EC" id="3.1.2.4"/>
    </reaction>
</comment>
<dbReference type="Gene3D" id="3.90.226.10">
    <property type="entry name" value="2-enoyl-CoA Hydratase, Chain A, domain 1"/>
    <property type="match status" value="1"/>
</dbReference>
<dbReference type="OrthoDB" id="16820at2759"/>
<dbReference type="InterPro" id="IPR032259">
    <property type="entry name" value="HIBYL-CoA-H"/>
</dbReference>
<comment type="pathway">
    <text evidence="4">Amino-acid degradation; L-valine degradation.</text>
</comment>
<dbReference type="NCBIfam" id="NF004127">
    <property type="entry name" value="PRK05617.1"/>
    <property type="match status" value="1"/>
</dbReference>
<proteinExistence type="inferred from homology"/>
<dbReference type="GO" id="GO:0006574">
    <property type="term" value="P:L-valine catabolic process"/>
    <property type="evidence" value="ECO:0007669"/>
    <property type="project" value="UniProtKB-UniRule"/>
</dbReference>
<evidence type="ECO:0000256" key="2">
    <source>
        <dbReference type="ARBA" id="ARBA00011915"/>
    </source>
</evidence>
<evidence type="ECO:0000313" key="6">
    <source>
        <dbReference type="EMBL" id="BAT96963.1"/>
    </source>
</evidence>
<dbReference type="GO" id="GO:0003860">
    <property type="term" value="F:3-hydroxyisobutyryl-CoA hydrolase activity"/>
    <property type="evidence" value="ECO:0007669"/>
    <property type="project" value="UniProtKB-UniRule"/>
</dbReference>
<protein>
    <recommendedName>
        <fullName evidence="2 4">3-hydroxyisobutyryl-CoA hydrolase</fullName>
        <shortName evidence="4">HIB-CoA hydrolase</shortName>
        <shortName evidence="4">HIBYL-CoA-H</shortName>
        <ecNumber evidence="2 4">3.1.2.4</ecNumber>
    </recommendedName>
    <alternativeName>
        <fullName evidence="4">3-hydroxyisobutyryl-coenzyme A hydrolase</fullName>
    </alternativeName>
</protein>
<reference evidence="6 7" key="1">
    <citation type="journal article" date="2015" name="Sci. Rep.">
        <title>The power of single molecule real-time sequencing technology in the de novo assembly of a eukaryotic genome.</title>
        <authorList>
            <person name="Sakai H."/>
            <person name="Naito K."/>
            <person name="Ogiso-Tanaka E."/>
            <person name="Takahashi Y."/>
            <person name="Iseki K."/>
            <person name="Muto C."/>
            <person name="Satou K."/>
            <person name="Teruya K."/>
            <person name="Shiroma A."/>
            <person name="Shimoji M."/>
            <person name="Hirano T."/>
            <person name="Itoh T."/>
            <person name="Kaga A."/>
            <person name="Tomooka N."/>
        </authorList>
    </citation>
    <scope>NUCLEOTIDE SEQUENCE [LARGE SCALE GENOMIC DNA]</scope>
    <source>
        <strain evidence="7">cv. Shumari</strain>
    </source>
</reference>
<dbReference type="PANTHER" id="PTHR43176">
    <property type="entry name" value="3-HYDROXYISOBUTYRYL-COA HYDROLASE-RELATED"/>
    <property type="match status" value="1"/>
</dbReference>
<evidence type="ECO:0000256" key="4">
    <source>
        <dbReference type="RuleBase" id="RU369070"/>
    </source>
</evidence>
<comment type="function">
    <text evidence="4">Hydrolyzes 3-hydroxyisobutyryl-CoA (HIBYL-CoA), a saline catabolite. Has high activity toward isobutyryl-CoA. Could be an isobutyryl-CoA dehydrogenase that functions in valine catabolism.</text>
</comment>
<comment type="similarity">
    <text evidence="4">Belongs to the enoyl-CoA hydratase/isomerase family.</text>
</comment>
<dbReference type="EC" id="3.1.2.4" evidence="2 4"/>
<keyword evidence="7" id="KW-1185">Reference proteome</keyword>
<dbReference type="InterPro" id="IPR045004">
    <property type="entry name" value="ECH_dom"/>
</dbReference>
<dbReference type="Pfam" id="PF16113">
    <property type="entry name" value="ECH_2"/>
    <property type="match status" value="1"/>
</dbReference>
<keyword evidence="3 4" id="KW-0378">Hydrolase</keyword>
<evidence type="ECO:0000259" key="5">
    <source>
        <dbReference type="Pfam" id="PF16113"/>
    </source>
</evidence>
<evidence type="ECO:0000313" key="7">
    <source>
        <dbReference type="Proteomes" id="UP000291084"/>
    </source>
</evidence>